<keyword evidence="1" id="KW-0472">Membrane</keyword>
<comment type="caution">
    <text evidence="2">The sequence shown here is derived from an EMBL/GenBank/DDBJ whole genome shotgun (WGS) entry which is preliminary data.</text>
</comment>
<reference evidence="2" key="2">
    <citation type="submission" date="2023-05" db="EMBL/GenBank/DDBJ databases">
        <authorList>
            <person name="Fouks B."/>
        </authorList>
    </citation>
    <scope>NUCLEOTIDE SEQUENCE</scope>
    <source>
        <strain evidence="2">Stay&amp;Tobe</strain>
        <tissue evidence="2">Testes</tissue>
    </source>
</reference>
<feature type="non-terminal residue" evidence="2">
    <location>
        <position position="1"/>
    </location>
</feature>
<evidence type="ECO:0000256" key="1">
    <source>
        <dbReference type="SAM" id="Phobius"/>
    </source>
</evidence>
<evidence type="ECO:0000313" key="3">
    <source>
        <dbReference type="Proteomes" id="UP001233999"/>
    </source>
</evidence>
<feature type="transmembrane region" description="Helical" evidence="1">
    <location>
        <begin position="12"/>
        <end position="31"/>
    </location>
</feature>
<dbReference type="Proteomes" id="UP001233999">
    <property type="component" value="Unassembled WGS sequence"/>
</dbReference>
<dbReference type="EMBL" id="JASPKZ010006460">
    <property type="protein sequence ID" value="KAJ9587282.1"/>
    <property type="molecule type" value="Genomic_DNA"/>
</dbReference>
<evidence type="ECO:0000313" key="2">
    <source>
        <dbReference type="EMBL" id="KAJ9587282.1"/>
    </source>
</evidence>
<protein>
    <submittedName>
        <fullName evidence="2">Uncharacterized protein</fullName>
    </submittedName>
</protein>
<proteinExistence type="predicted"/>
<organism evidence="2 3">
    <name type="scientific">Diploptera punctata</name>
    <name type="common">Pacific beetle cockroach</name>
    <dbReference type="NCBI Taxonomy" id="6984"/>
    <lineage>
        <taxon>Eukaryota</taxon>
        <taxon>Metazoa</taxon>
        <taxon>Ecdysozoa</taxon>
        <taxon>Arthropoda</taxon>
        <taxon>Hexapoda</taxon>
        <taxon>Insecta</taxon>
        <taxon>Pterygota</taxon>
        <taxon>Neoptera</taxon>
        <taxon>Polyneoptera</taxon>
        <taxon>Dictyoptera</taxon>
        <taxon>Blattodea</taxon>
        <taxon>Blaberoidea</taxon>
        <taxon>Blaberidae</taxon>
        <taxon>Diplopterinae</taxon>
        <taxon>Diploptera</taxon>
    </lineage>
</organism>
<gene>
    <name evidence="2" type="ORF">L9F63_019196</name>
</gene>
<keyword evidence="1" id="KW-0812">Transmembrane</keyword>
<keyword evidence="1" id="KW-1133">Transmembrane helix</keyword>
<reference evidence="2" key="1">
    <citation type="journal article" date="2023" name="IScience">
        <title>Live-bearing cockroach genome reveals convergent evolutionary mechanisms linked to viviparity in insects and beyond.</title>
        <authorList>
            <person name="Fouks B."/>
            <person name="Harrison M.C."/>
            <person name="Mikhailova A.A."/>
            <person name="Marchal E."/>
            <person name="English S."/>
            <person name="Carruthers M."/>
            <person name="Jennings E.C."/>
            <person name="Chiamaka E.L."/>
            <person name="Frigard R.A."/>
            <person name="Pippel M."/>
            <person name="Attardo G.M."/>
            <person name="Benoit J.B."/>
            <person name="Bornberg-Bauer E."/>
            <person name="Tobe S.S."/>
        </authorList>
    </citation>
    <scope>NUCLEOTIDE SEQUENCE</scope>
    <source>
        <strain evidence="2">Stay&amp;Tobe</strain>
    </source>
</reference>
<accession>A0AAD7ZW61</accession>
<dbReference type="AlphaFoldDB" id="A0AAD7ZW61"/>
<keyword evidence="3" id="KW-1185">Reference proteome</keyword>
<name>A0AAD7ZW61_DIPPU</name>
<sequence length="87" mass="10072">MSTMNTIVLQRLCDCFFNVGLVILAIMRTLGFHLTNRLLVKFMVEYFACCSSVYDDVITLVLRDRLVMSLLHVVTTMRIGDHTYICY</sequence>